<evidence type="ECO:0000313" key="2">
    <source>
        <dbReference type="Proteomes" id="UP000182932"/>
    </source>
</evidence>
<comment type="caution">
    <text evidence="1">The sequence shown here is derived from an EMBL/GenBank/DDBJ whole genome shotgun (WGS) entry which is preliminary data.</text>
</comment>
<dbReference type="RefSeq" id="WP_074834221.1">
    <property type="nucleotide sequence ID" value="NZ_FNYY01000001.1"/>
</dbReference>
<dbReference type="GeneID" id="80816316"/>
<keyword evidence="2" id="KW-1185">Reference proteome</keyword>
<dbReference type="Proteomes" id="UP000182932">
    <property type="component" value="Unassembled WGS sequence"/>
</dbReference>
<reference evidence="1 2" key="1">
    <citation type="submission" date="2016-10" db="EMBL/GenBank/DDBJ databases">
        <authorList>
            <person name="Varghese N."/>
            <person name="Submissions S."/>
        </authorList>
    </citation>
    <scope>NUCLEOTIDE SEQUENCE [LARGE SCALE GENOMIC DNA]</scope>
    <source>
        <strain evidence="1 2">FF3</strain>
    </source>
</reference>
<accession>A0A975W5W0</accession>
<evidence type="ECO:0000313" key="1">
    <source>
        <dbReference type="EMBL" id="SEI50539.1"/>
    </source>
</evidence>
<gene>
    <name evidence="1" type="ORF">SAMN04487940_10137</name>
</gene>
<name>A0A975W5W0_9RHOB</name>
<proteinExistence type="predicted"/>
<organism evidence="1 2">
    <name type="scientific">Marinovum algicola</name>
    <dbReference type="NCBI Taxonomy" id="42444"/>
    <lineage>
        <taxon>Bacteria</taxon>
        <taxon>Pseudomonadati</taxon>
        <taxon>Pseudomonadota</taxon>
        <taxon>Alphaproteobacteria</taxon>
        <taxon>Rhodobacterales</taxon>
        <taxon>Roseobacteraceae</taxon>
        <taxon>Marinovum</taxon>
    </lineage>
</organism>
<dbReference type="AlphaFoldDB" id="A0A975W5W0"/>
<protein>
    <submittedName>
        <fullName evidence="1">Uncharacterized protein</fullName>
    </submittedName>
</protein>
<dbReference type="EMBL" id="FNYY01000001">
    <property type="protein sequence ID" value="SEI50539.1"/>
    <property type="molecule type" value="Genomic_DNA"/>
</dbReference>
<sequence length="175" mass="19102">MWFFLDPSNKIIDVSPDWDSQAGTLGGALVARRGIVGRSLWDFVNGAETRSYLNAVFFWCRQSGRGLSLPNRCDAPNLRRECRMDIAPDSEGGLEVRHHLLAETPVAGQKLSGTDAPGQQCSQCLRWEGPDGWRDLMIATPPQATFVTYVICPDCRRAANHALGRDSNGAGGLGD</sequence>